<reference evidence="2" key="1">
    <citation type="submission" date="2020-11" db="EMBL/GenBank/DDBJ databases">
        <authorList>
            <person name="Tran Van P."/>
        </authorList>
    </citation>
    <scope>NUCLEOTIDE SEQUENCE</scope>
</reference>
<sequence length="104" mass="11727">MFCDTFVVYCCILTCKVKLTFYRPIVENMLGVKVQPKGKEFELTLQLKKSASKPEQNSQLRKTIAVLTSGGDSQGWLTEKYPASYTQQTPHSELEEVNLPPPIS</sequence>
<name>A0A7R9GWT2_TIMCR</name>
<feature type="region of interest" description="Disordered" evidence="1">
    <location>
        <begin position="85"/>
        <end position="104"/>
    </location>
</feature>
<dbReference type="AlphaFoldDB" id="A0A7R9GWT2"/>
<proteinExistence type="predicted"/>
<accession>A0A7R9GWT2</accession>
<protein>
    <submittedName>
        <fullName evidence="2">Uncharacterized protein</fullName>
    </submittedName>
</protein>
<gene>
    <name evidence="2" type="ORF">TCEB3V08_LOCUS4832</name>
</gene>
<dbReference type="EMBL" id="OC317797">
    <property type="protein sequence ID" value="CAD7399127.1"/>
    <property type="molecule type" value="Genomic_DNA"/>
</dbReference>
<evidence type="ECO:0000256" key="1">
    <source>
        <dbReference type="SAM" id="MobiDB-lite"/>
    </source>
</evidence>
<organism evidence="2">
    <name type="scientific">Timema cristinae</name>
    <name type="common">Walking stick</name>
    <dbReference type="NCBI Taxonomy" id="61476"/>
    <lineage>
        <taxon>Eukaryota</taxon>
        <taxon>Metazoa</taxon>
        <taxon>Ecdysozoa</taxon>
        <taxon>Arthropoda</taxon>
        <taxon>Hexapoda</taxon>
        <taxon>Insecta</taxon>
        <taxon>Pterygota</taxon>
        <taxon>Neoptera</taxon>
        <taxon>Polyneoptera</taxon>
        <taxon>Phasmatodea</taxon>
        <taxon>Timematodea</taxon>
        <taxon>Timematoidea</taxon>
        <taxon>Timematidae</taxon>
        <taxon>Timema</taxon>
    </lineage>
</organism>
<evidence type="ECO:0000313" key="2">
    <source>
        <dbReference type="EMBL" id="CAD7399127.1"/>
    </source>
</evidence>